<feature type="transmembrane region" description="Helical" evidence="1">
    <location>
        <begin position="13"/>
        <end position="34"/>
    </location>
</feature>
<evidence type="ECO:0000259" key="2">
    <source>
        <dbReference type="Pfam" id="PF20152"/>
    </source>
</evidence>
<dbReference type="Proteomes" id="UP001215598">
    <property type="component" value="Unassembled WGS sequence"/>
</dbReference>
<protein>
    <recommendedName>
        <fullName evidence="2">DUF6534 domain-containing protein</fullName>
    </recommendedName>
</protein>
<feature type="transmembrane region" description="Helical" evidence="1">
    <location>
        <begin position="83"/>
        <end position="104"/>
    </location>
</feature>
<proteinExistence type="predicted"/>
<evidence type="ECO:0000313" key="3">
    <source>
        <dbReference type="EMBL" id="KAJ7767265.1"/>
    </source>
</evidence>
<keyword evidence="4" id="KW-1185">Reference proteome</keyword>
<dbReference type="PANTHER" id="PTHR40465">
    <property type="entry name" value="CHROMOSOME 1, WHOLE GENOME SHOTGUN SEQUENCE"/>
    <property type="match status" value="1"/>
</dbReference>
<dbReference type="AlphaFoldDB" id="A0AAD7NMA9"/>
<name>A0AAD7NMA9_9AGAR</name>
<sequence length="271" mass="29824">MPVDEYSHPTSKLIGILLDFFLFGTLLIQIYIYRACFPKDSWALKLLVYFVFFVDAICVLLDTLSVIGLSAGDFTSFSSAQYVGYPTLVLGSFSAMLVQLFYCLRIRAIRQTAWPIAVLIGVIGAIQFAASLSWVVLRRIGDNVDGKLPTTLFYFSLVSATTADICIALTMTVLLLKGSDLPHTRDAVKNIVRLIIETNALTSVLALLALLVFAFPTNSGLDFTCPIALLRGMYPNTLLVVLNNRAVIHLTSNPSDGLEEEDFRSNLPEVV</sequence>
<dbReference type="EMBL" id="JARKIB010000022">
    <property type="protein sequence ID" value="KAJ7767265.1"/>
    <property type="molecule type" value="Genomic_DNA"/>
</dbReference>
<keyword evidence="1" id="KW-0812">Transmembrane</keyword>
<feature type="domain" description="DUF6534" evidence="2">
    <location>
        <begin position="161"/>
        <end position="246"/>
    </location>
</feature>
<dbReference type="InterPro" id="IPR045339">
    <property type="entry name" value="DUF6534"/>
</dbReference>
<organism evidence="3 4">
    <name type="scientific">Mycena metata</name>
    <dbReference type="NCBI Taxonomy" id="1033252"/>
    <lineage>
        <taxon>Eukaryota</taxon>
        <taxon>Fungi</taxon>
        <taxon>Dikarya</taxon>
        <taxon>Basidiomycota</taxon>
        <taxon>Agaricomycotina</taxon>
        <taxon>Agaricomycetes</taxon>
        <taxon>Agaricomycetidae</taxon>
        <taxon>Agaricales</taxon>
        <taxon>Marasmiineae</taxon>
        <taxon>Mycenaceae</taxon>
        <taxon>Mycena</taxon>
    </lineage>
</organism>
<feature type="transmembrane region" description="Helical" evidence="1">
    <location>
        <begin position="116"/>
        <end position="137"/>
    </location>
</feature>
<feature type="transmembrane region" description="Helical" evidence="1">
    <location>
        <begin position="196"/>
        <end position="215"/>
    </location>
</feature>
<keyword evidence="1" id="KW-1133">Transmembrane helix</keyword>
<comment type="caution">
    <text evidence="3">The sequence shown here is derived from an EMBL/GenBank/DDBJ whole genome shotgun (WGS) entry which is preliminary data.</text>
</comment>
<feature type="transmembrane region" description="Helical" evidence="1">
    <location>
        <begin position="46"/>
        <end position="71"/>
    </location>
</feature>
<evidence type="ECO:0000256" key="1">
    <source>
        <dbReference type="SAM" id="Phobius"/>
    </source>
</evidence>
<feature type="transmembrane region" description="Helical" evidence="1">
    <location>
        <begin position="152"/>
        <end position="176"/>
    </location>
</feature>
<gene>
    <name evidence="3" type="ORF">B0H16DRAFT_1716890</name>
</gene>
<dbReference type="PANTHER" id="PTHR40465:SF1">
    <property type="entry name" value="DUF6534 DOMAIN-CONTAINING PROTEIN"/>
    <property type="match status" value="1"/>
</dbReference>
<evidence type="ECO:0000313" key="4">
    <source>
        <dbReference type="Proteomes" id="UP001215598"/>
    </source>
</evidence>
<keyword evidence="1" id="KW-0472">Membrane</keyword>
<accession>A0AAD7NMA9</accession>
<dbReference type="Pfam" id="PF20152">
    <property type="entry name" value="DUF6534"/>
    <property type="match status" value="1"/>
</dbReference>
<reference evidence="3" key="1">
    <citation type="submission" date="2023-03" db="EMBL/GenBank/DDBJ databases">
        <title>Massive genome expansion in bonnet fungi (Mycena s.s.) driven by repeated elements and novel gene families across ecological guilds.</title>
        <authorList>
            <consortium name="Lawrence Berkeley National Laboratory"/>
            <person name="Harder C.B."/>
            <person name="Miyauchi S."/>
            <person name="Viragh M."/>
            <person name="Kuo A."/>
            <person name="Thoen E."/>
            <person name="Andreopoulos B."/>
            <person name="Lu D."/>
            <person name="Skrede I."/>
            <person name="Drula E."/>
            <person name="Henrissat B."/>
            <person name="Morin E."/>
            <person name="Kohler A."/>
            <person name="Barry K."/>
            <person name="LaButti K."/>
            <person name="Morin E."/>
            <person name="Salamov A."/>
            <person name="Lipzen A."/>
            <person name="Mereny Z."/>
            <person name="Hegedus B."/>
            <person name="Baldrian P."/>
            <person name="Stursova M."/>
            <person name="Weitz H."/>
            <person name="Taylor A."/>
            <person name="Grigoriev I.V."/>
            <person name="Nagy L.G."/>
            <person name="Martin F."/>
            <person name="Kauserud H."/>
        </authorList>
    </citation>
    <scope>NUCLEOTIDE SEQUENCE</scope>
    <source>
        <strain evidence="3">CBHHK182m</strain>
    </source>
</reference>